<comment type="caution">
    <text evidence="2">The sequence shown here is derived from an EMBL/GenBank/DDBJ whole genome shotgun (WGS) entry which is preliminary data.</text>
</comment>
<dbReference type="AlphaFoldDB" id="A0A931LT52"/>
<feature type="chain" id="PRO_5037688237" description="Fibronectin type-III domain-containing protein" evidence="1">
    <location>
        <begin position="20"/>
        <end position="1126"/>
    </location>
</feature>
<name>A0A931LT52_FIMGI</name>
<keyword evidence="1" id="KW-0732">Signal</keyword>
<dbReference type="EMBL" id="JACOSL010000047">
    <property type="protein sequence ID" value="MBI1757010.1"/>
    <property type="molecule type" value="Genomic_DNA"/>
</dbReference>
<dbReference type="PROSITE" id="PS51257">
    <property type="entry name" value="PROKAR_LIPOPROTEIN"/>
    <property type="match status" value="1"/>
</dbReference>
<proteinExistence type="predicted"/>
<sequence length="1126" mass="118893">MVTRGSRILVAAAFGVALACPGQVRVRPVATLSNQALVASDLPPMTLHAASATPGGKTEVRLRWMFHEGWTPEGVGFNVFKVVGGVKTGPLNPRPIAADERKFQVSALATRMRVAPKFDVLQALHTARQQIPNVDRKTLFSFDRQARTLTLAAPSFAALKSHINQFAGARPQALTPMNRLLQAALEHPDVRPYASKLGITLDARARFLNRAFPGPTIRGVVPVTAPAAAITGGGQAAPTAVRPLTTTARLTPTPSSPPPAQTLMAIRKPADLVREARGALAMGALTSPAIADGLGLSFTDTTAQNGQSIQYLLTFVRTGGASVDMANTTIAVGADLQPQAPEGLDATQVGVNRVWLYWKPAPDNLREALVLPSYRVVRVDAAHPQGVDVTGSPVLKSRQASADNPNELVEPLFSFADAAAPVGPVTYKVSMTDAFGRESATASSVSITVQDWETPQPVGVIKTKLNGSNQPVVMWTASVTPGSKYRVYRVDPALQAKQGASYQPTLLTNDPIDGERIVAERRGRPLAGLLAMQGISAVRQPVAVTQVKRATVATLGLTPYQSMVDAAAPADHTYRYLVTAVFPRNLRDSEAHASEPIGVPYLTPPPAPGGVTGSFEFLRKPFLRAVRHLGRLYEHNAVMLKPSAEALPIDELHASTAGASSAQKITTTGALQRLKVSTVSLAGLKKPDYASNAVVGWQASSGPGAPFSYRLYRVQPASSSSRLLKTVQKSLTLPGSVKLMQTSLGVSPAPTAVRAGGAAAITHAPALPTSPALSGVQKIGALSLQSRISSMTSLKVREAAIRLALPAPPILVGETTGSTLKDGFLASAVGMDVDFLLVAKNQWGVESEPAKVRVHMKPTLAPSTPMLLTASPNPDQPDQVLLTALASPDAEEVTKYIVMRKTLPEPERKAPNIKFRRAALAPVSITHAAVVATPTRTPSVAARVTAPTQVATTAAKLSPISVVSIADRARMFETLSTFQAIPDASITLVASEGFTHILDSSSEAFKHYAYRIIAVNSTGLQSGESAYLDVATRRGSIPAPDIADPVASAVGVTITLRGAAIGQLVLERAQTVAGVDTDFIQVLGPATSPLMDRTVVRGQTYKYRVRAFLEGLSSPPSRVVSLTYRP</sequence>
<reference evidence="2" key="1">
    <citation type="submission" date="2020-07" db="EMBL/GenBank/DDBJ databases">
        <title>Huge and variable diversity of episymbiotic CPR bacteria and DPANN archaea in groundwater ecosystems.</title>
        <authorList>
            <person name="He C.Y."/>
            <person name="Keren R."/>
            <person name="Whittaker M."/>
            <person name="Farag I.F."/>
            <person name="Doudna J."/>
            <person name="Cate J.H.D."/>
            <person name="Banfield J.F."/>
        </authorList>
    </citation>
    <scope>NUCLEOTIDE SEQUENCE</scope>
    <source>
        <strain evidence="2">NC_groundwater_17_Pr7_B-0.1um_64_12</strain>
    </source>
</reference>
<evidence type="ECO:0000313" key="2">
    <source>
        <dbReference type="EMBL" id="MBI1757010.1"/>
    </source>
</evidence>
<gene>
    <name evidence="2" type="ORF">HYR64_07885</name>
</gene>
<organism evidence="2 3">
    <name type="scientific">Fimbriimonas ginsengisoli</name>
    <dbReference type="NCBI Taxonomy" id="1005039"/>
    <lineage>
        <taxon>Bacteria</taxon>
        <taxon>Bacillati</taxon>
        <taxon>Armatimonadota</taxon>
        <taxon>Fimbriimonadia</taxon>
        <taxon>Fimbriimonadales</taxon>
        <taxon>Fimbriimonadaceae</taxon>
        <taxon>Fimbriimonas</taxon>
    </lineage>
</organism>
<feature type="signal peptide" evidence="1">
    <location>
        <begin position="1"/>
        <end position="19"/>
    </location>
</feature>
<evidence type="ECO:0000313" key="3">
    <source>
        <dbReference type="Proteomes" id="UP000727962"/>
    </source>
</evidence>
<evidence type="ECO:0008006" key="4">
    <source>
        <dbReference type="Google" id="ProtNLM"/>
    </source>
</evidence>
<dbReference type="Proteomes" id="UP000727962">
    <property type="component" value="Unassembled WGS sequence"/>
</dbReference>
<accession>A0A931LT52</accession>
<evidence type="ECO:0000256" key="1">
    <source>
        <dbReference type="SAM" id="SignalP"/>
    </source>
</evidence>
<protein>
    <recommendedName>
        <fullName evidence="4">Fibronectin type-III domain-containing protein</fullName>
    </recommendedName>
</protein>